<organism evidence="1 2">
    <name type="scientific">Trichonephila clavata</name>
    <name type="common">Joro spider</name>
    <name type="synonym">Nephila clavata</name>
    <dbReference type="NCBI Taxonomy" id="2740835"/>
    <lineage>
        <taxon>Eukaryota</taxon>
        <taxon>Metazoa</taxon>
        <taxon>Ecdysozoa</taxon>
        <taxon>Arthropoda</taxon>
        <taxon>Chelicerata</taxon>
        <taxon>Arachnida</taxon>
        <taxon>Araneae</taxon>
        <taxon>Araneomorphae</taxon>
        <taxon>Entelegynae</taxon>
        <taxon>Araneoidea</taxon>
        <taxon>Nephilidae</taxon>
        <taxon>Trichonephila</taxon>
    </lineage>
</organism>
<gene>
    <name evidence="1" type="primary">AVEN_146735_1</name>
    <name evidence="1" type="ORF">TNCT_550561</name>
</gene>
<evidence type="ECO:0000313" key="1">
    <source>
        <dbReference type="EMBL" id="GFQ71184.1"/>
    </source>
</evidence>
<dbReference type="OrthoDB" id="6431421at2759"/>
<dbReference type="AlphaFoldDB" id="A0A8X6GPI4"/>
<keyword evidence="2" id="KW-1185">Reference proteome</keyword>
<dbReference type="Proteomes" id="UP000887116">
    <property type="component" value="Unassembled WGS sequence"/>
</dbReference>
<sequence length="106" mass="12174">MYYSIETQIRSLQPLGVATGTCSNLLCPVNLQKLPEELNLNYNRQRRSDELFGINGLVEFLRKEVECREASLILANPKSSNAREYSFKNKSGQGYQYRSNYSNTKN</sequence>
<comment type="caution">
    <text evidence="1">The sequence shown here is derived from an EMBL/GenBank/DDBJ whole genome shotgun (WGS) entry which is preliminary data.</text>
</comment>
<protein>
    <submittedName>
        <fullName evidence="1">DUF1758 domain-containing protein</fullName>
    </submittedName>
</protein>
<evidence type="ECO:0000313" key="2">
    <source>
        <dbReference type="Proteomes" id="UP000887116"/>
    </source>
</evidence>
<accession>A0A8X6GPI4</accession>
<dbReference type="EMBL" id="BMAO01011076">
    <property type="protein sequence ID" value="GFQ71184.1"/>
    <property type="molecule type" value="Genomic_DNA"/>
</dbReference>
<proteinExistence type="predicted"/>
<name>A0A8X6GPI4_TRICU</name>
<reference evidence="1" key="1">
    <citation type="submission" date="2020-07" db="EMBL/GenBank/DDBJ databases">
        <title>Multicomponent nature underlies the extraordinary mechanical properties of spider dragline silk.</title>
        <authorList>
            <person name="Kono N."/>
            <person name="Nakamura H."/>
            <person name="Mori M."/>
            <person name="Yoshida Y."/>
            <person name="Ohtoshi R."/>
            <person name="Malay A.D."/>
            <person name="Moran D.A.P."/>
            <person name="Tomita M."/>
            <person name="Numata K."/>
            <person name="Arakawa K."/>
        </authorList>
    </citation>
    <scope>NUCLEOTIDE SEQUENCE</scope>
</reference>